<keyword evidence="2" id="KW-1185">Reference proteome</keyword>
<protein>
    <submittedName>
        <fullName evidence="1">Uncharacterized protein</fullName>
    </submittedName>
</protein>
<gene>
    <name evidence="1" type="ORF">AAFP95_13065</name>
</gene>
<dbReference type="EMBL" id="CP154834">
    <property type="protein sequence ID" value="XAO72794.1"/>
    <property type="molecule type" value="Genomic_DNA"/>
</dbReference>
<dbReference type="InterPro" id="IPR052159">
    <property type="entry name" value="Competence_DNA_uptake"/>
</dbReference>
<name>A0AAU6WJP6_9FLAO</name>
<dbReference type="RefSeq" id="WP_345765531.1">
    <property type="nucleotide sequence ID" value="NZ_CP154834.1"/>
</dbReference>
<organism evidence="1 2">
    <name type="scientific">Chryseobacterium endophyticum</name>
    <dbReference type="NCBI Taxonomy" id="1854762"/>
    <lineage>
        <taxon>Bacteria</taxon>
        <taxon>Pseudomonadati</taxon>
        <taxon>Bacteroidota</taxon>
        <taxon>Flavobacteriia</taxon>
        <taxon>Flavobacteriales</taxon>
        <taxon>Weeksellaceae</taxon>
        <taxon>Chryseobacterium group</taxon>
        <taxon>Chryseobacterium</taxon>
    </lineage>
</organism>
<sequence length="244" mass="28048">MIIQEFWIHDPKLHKIDESEIKSFFDTDYFEKGLKYVVESLNFSKDLIAIIDEKQIDRKQPLEGRSHPNIPIKVLGPSPEYYKEKLNSFRDIHLLYESIVIEKAVSDNLNLEDRANEFDRLIDRSNENNSSTILLFSGDNKKVLFTSDAGPEAILPVIEKYDLKNLDFLDVPHHGSKNNLNTAIMSRLNPGTAYISCGGSNPDQYIVDYLKLKGTRVFATNFNGRLRHSFNMPGRKGWYPVIPL</sequence>
<accession>A0AAU6WJP6</accession>
<evidence type="ECO:0000313" key="2">
    <source>
        <dbReference type="Proteomes" id="UP001463665"/>
    </source>
</evidence>
<reference evidence="1 2" key="1">
    <citation type="submission" date="2024-04" db="EMBL/GenBank/DDBJ databases">
        <title>Genome sequencing and assembly of rice foliar adapted Chryseobacterium endophyticum OsEnb-ALM-A6.</title>
        <authorList>
            <person name="Kumar S."/>
            <person name="Javed M."/>
            <person name="Chouhan V."/>
            <person name="Charishma K."/>
            <person name="Patel A."/>
            <person name="Kumar M."/>
            <person name="Sahu K.P."/>
            <person name="Kumar A."/>
        </authorList>
    </citation>
    <scope>NUCLEOTIDE SEQUENCE [LARGE SCALE GENOMIC DNA]</scope>
    <source>
        <strain evidence="1 2">OsEnb-ALM-A6</strain>
    </source>
</reference>
<dbReference type="Gene3D" id="3.60.15.10">
    <property type="entry name" value="Ribonuclease Z/Hydroxyacylglutathione hydrolase-like"/>
    <property type="match status" value="1"/>
</dbReference>
<dbReference type="SUPFAM" id="SSF56281">
    <property type="entry name" value="Metallo-hydrolase/oxidoreductase"/>
    <property type="match status" value="1"/>
</dbReference>
<dbReference type="InterPro" id="IPR036866">
    <property type="entry name" value="RibonucZ/Hydroxyglut_hydro"/>
</dbReference>
<dbReference type="PANTHER" id="PTHR30619:SF1">
    <property type="entry name" value="RECOMBINATION PROTEIN 2"/>
    <property type="match status" value="1"/>
</dbReference>
<dbReference type="PANTHER" id="PTHR30619">
    <property type="entry name" value="DNA INTERNALIZATION/COMPETENCE PROTEIN COMEC/REC2"/>
    <property type="match status" value="1"/>
</dbReference>
<dbReference type="Proteomes" id="UP001463665">
    <property type="component" value="Chromosome"/>
</dbReference>
<proteinExistence type="predicted"/>
<dbReference type="AlphaFoldDB" id="A0AAU6WJP6"/>
<evidence type="ECO:0000313" key="1">
    <source>
        <dbReference type="EMBL" id="XAO72794.1"/>
    </source>
</evidence>